<evidence type="ECO:0000313" key="3">
    <source>
        <dbReference type="Proteomes" id="UP000000496"/>
    </source>
</evidence>
<reference key="1">
    <citation type="journal article" date="2011" name="Mol. Biol. Evol.">
        <title>Unity in variety -- the pan-genome of the Chlamydiae.</title>
        <authorList>
            <person name="Collingro A."/>
            <person name="Tischler P."/>
            <person name="Weinmaier T."/>
            <person name="Penz T."/>
            <person name="Heinz E."/>
            <person name="Brunham R.C."/>
            <person name="Read T.D."/>
            <person name="Bavoil P.M."/>
            <person name="Sachse K."/>
            <person name="Kahane S."/>
            <person name="Friedman M.G."/>
            <person name="Rattei T."/>
            <person name="Myers G.S.A."/>
            <person name="Horn M."/>
        </authorList>
    </citation>
    <scope>NUCLEOTIDE SEQUENCE</scope>
    <source>
        <strain>Z</strain>
    </source>
</reference>
<accession>F8L5K6</accession>
<keyword evidence="3" id="KW-1185">Reference proteome</keyword>
<evidence type="ECO:0000256" key="1">
    <source>
        <dbReference type="SAM" id="MobiDB-lite"/>
    </source>
</evidence>
<dbReference type="GO" id="GO:0030254">
    <property type="term" value="P:protein secretion by the type III secretion system"/>
    <property type="evidence" value="ECO:0007669"/>
    <property type="project" value="InterPro"/>
</dbReference>
<name>F8L5K6_SIMNZ</name>
<dbReference type="EMBL" id="FR872582">
    <property type="protein sequence ID" value="CCB89645.1"/>
    <property type="molecule type" value="Genomic_DNA"/>
</dbReference>
<dbReference type="Pfam" id="PF05932">
    <property type="entry name" value="CesT"/>
    <property type="match status" value="1"/>
</dbReference>
<dbReference type="InterPro" id="IPR010261">
    <property type="entry name" value="Tir_chaperone"/>
</dbReference>
<dbReference type="HOGENOM" id="CLU_143536_0_0_0"/>
<evidence type="ECO:0000313" key="2">
    <source>
        <dbReference type="EMBL" id="CCB89645.1"/>
    </source>
</evidence>
<protein>
    <submittedName>
        <fullName evidence="2">Type III secretion specific chlamydia chaperone 1</fullName>
    </submittedName>
</protein>
<dbReference type="RefSeq" id="WP_013944111.1">
    <property type="nucleotide sequence ID" value="NC_015713.1"/>
</dbReference>
<gene>
    <name evidence="2" type="primary">scc1-B</name>
    <name evidence="2" type="ordered locus">SNE_A17680</name>
</gene>
<dbReference type="AlphaFoldDB" id="F8L5K6"/>
<organism evidence="2 3">
    <name type="scientific">Simkania negevensis (strain ATCC VR-1471 / DSM 27360 / Z)</name>
    <dbReference type="NCBI Taxonomy" id="331113"/>
    <lineage>
        <taxon>Bacteria</taxon>
        <taxon>Pseudomonadati</taxon>
        <taxon>Chlamydiota</taxon>
        <taxon>Chlamydiia</taxon>
        <taxon>Parachlamydiales</taxon>
        <taxon>Simkaniaceae</taxon>
        <taxon>Simkania</taxon>
    </lineage>
</organism>
<dbReference type="KEGG" id="sng:SNE_A17680"/>
<dbReference type="Gene3D" id="3.30.1460.10">
    <property type="match status" value="1"/>
</dbReference>
<feature type="region of interest" description="Disordered" evidence="1">
    <location>
        <begin position="135"/>
        <end position="154"/>
    </location>
</feature>
<dbReference type="STRING" id="331113.SNE_A17680"/>
<dbReference type="SUPFAM" id="SSF69635">
    <property type="entry name" value="Type III secretory system chaperone-like"/>
    <property type="match status" value="1"/>
</dbReference>
<dbReference type="OrthoDB" id="21388at2"/>
<reference evidence="2 3" key="2">
    <citation type="journal article" date="2011" name="Mol. Biol. Evol.">
        <title>Unity in variety--the pan-genome of the Chlamydiae.</title>
        <authorList>
            <person name="Collingro A."/>
            <person name="Tischler P."/>
            <person name="Weinmaier T."/>
            <person name="Penz T."/>
            <person name="Heinz E."/>
            <person name="Brunham R.C."/>
            <person name="Read T.D."/>
            <person name="Bavoil P.M."/>
            <person name="Sachse K."/>
            <person name="Kahane S."/>
            <person name="Friedman M.G."/>
            <person name="Rattei T."/>
            <person name="Myers G.S."/>
            <person name="Horn M."/>
        </authorList>
    </citation>
    <scope>NUCLEOTIDE SEQUENCE [LARGE SCALE GENOMIC DNA]</scope>
    <source>
        <strain evidence="3">ATCC VR-1471 / Z</strain>
    </source>
</reference>
<proteinExistence type="predicted"/>
<sequence length="154" mass="17548">MDRFQELLWDLGELLELPLHVDKNHACRILLDEKLSIHMEMVEERDALLLAAFLAEIPPGRFRENVLRESLKVNATHHTFGTLAYIEKINTLVMHRYIPAATLTGEKLAEILEGFIVEADQWREAIQNGQAAPSEYLKTHGGQPSPYSIPPQRP</sequence>
<dbReference type="Proteomes" id="UP000000496">
    <property type="component" value="Chromosome gsn.131"/>
</dbReference>
<dbReference type="eggNOG" id="ENOG5033471">
    <property type="taxonomic scope" value="Bacteria"/>
</dbReference>
<dbReference type="CDD" id="cd17028">
    <property type="entry name" value="T3SC_IA_SycE_Scc1-like"/>
    <property type="match status" value="1"/>
</dbReference>